<reference evidence="3 4" key="1">
    <citation type="journal article" date="2015" name="Genome Biol. Evol.">
        <title>Phylogenomic analyses indicate that early fungi evolved digesting cell walls of algal ancestors of land plants.</title>
        <authorList>
            <person name="Chang Y."/>
            <person name="Wang S."/>
            <person name="Sekimoto S."/>
            <person name="Aerts A.L."/>
            <person name="Choi C."/>
            <person name="Clum A."/>
            <person name="LaButti K.M."/>
            <person name="Lindquist E.A."/>
            <person name="Yee Ngan C."/>
            <person name="Ohm R.A."/>
            <person name="Salamov A.A."/>
            <person name="Grigoriev I.V."/>
            <person name="Spatafora J.W."/>
            <person name="Berbee M.L."/>
        </authorList>
    </citation>
    <scope>NUCLEOTIDE SEQUENCE [LARGE SCALE GENOMIC DNA]</scope>
    <source>
        <strain evidence="3 4">NRRL 28638</strain>
    </source>
</reference>
<sequence>MKFQIALTAFAALALAQDSSATSQTSAAPVATQTPVLTPEAECIMKNSCGDNLDCISKCTGVPNPSADYINKTISCVAGCDQSNAEKYGACTQECIKGNFFQYPNAENVKPPNKDGNGTNGDKSNSTSSTSGKQGSNAYQLAPVFTSAFIGLSLFVLSL</sequence>
<keyword evidence="2" id="KW-0732">Signal</keyword>
<evidence type="ECO:0000256" key="2">
    <source>
        <dbReference type="SAM" id="SignalP"/>
    </source>
</evidence>
<feature type="region of interest" description="Disordered" evidence="1">
    <location>
        <begin position="107"/>
        <end position="136"/>
    </location>
</feature>
<feature type="compositionally biased region" description="Polar residues" evidence="1">
    <location>
        <begin position="116"/>
        <end position="136"/>
    </location>
</feature>
<feature type="chain" id="PRO_5007294560" description="Extracellular membrane protein CFEM domain-containing protein" evidence="2">
    <location>
        <begin position="17"/>
        <end position="159"/>
    </location>
</feature>
<organism evidence="3 4">
    <name type="scientific">Conidiobolus coronatus (strain ATCC 28846 / CBS 209.66 / NRRL 28638)</name>
    <name type="common">Delacroixia coronata</name>
    <dbReference type="NCBI Taxonomy" id="796925"/>
    <lineage>
        <taxon>Eukaryota</taxon>
        <taxon>Fungi</taxon>
        <taxon>Fungi incertae sedis</taxon>
        <taxon>Zoopagomycota</taxon>
        <taxon>Entomophthoromycotina</taxon>
        <taxon>Entomophthoromycetes</taxon>
        <taxon>Entomophthorales</taxon>
        <taxon>Ancylistaceae</taxon>
        <taxon>Conidiobolus</taxon>
    </lineage>
</organism>
<protein>
    <recommendedName>
        <fullName evidence="5">Extracellular membrane protein CFEM domain-containing protein</fullName>
    </recommendedName>
</protein>
<evidence type="ECO:0000313" key="3">
    <source>
        <dbReference type="EMBL" id="KXN70794.1"/>
    </source>
</evidence>
<feature type="signal peptide" evidence="2">
    <location>
        <begin position="1"/>
        <end position="16"/>
    </location>
</feature>
<dbReference type="STRING" id="796925.A0A137P779"/>
<dbReference type="AlphaFoldDB" id="A0A137P779"/>
<evidence type="ECO:0000256" key="1">
    <source>
        <dbReference type="SAM" id="MobiDB-lite"/>
    </source>
</evidence>
<accession>A0A137P779</accession>
<dbReference type="Proteomes" id="UP000070444">
    <property type="component" value="Unassembled WGS sequence"/>
</dbReference>
<keyword evidence="4" id="KW-1185">Reference proteome</keyword>
<name>A0A137P779_CONC2</name>
<evidence type="ECO:0000313" key="4">
    <source>
        <dbReference type="Proteomes" id="UP000070444"/>
    </source>
</evidence>
<proteinExistence type="predicted"/>
<evidence type="ECO:0008006" key="5">
    <source>
        <dbReference type="Google" id="ProtNLM"/>
    </source>
</evidence>
<dbReference type="OMA" id="AMCQSSC"/>
<gene>
    <name evidence="3" type="ORF">CONCODRAFT_156814</name>
</gene>
<dbReference type="OrthoDB" id="5597238at2759"/>
<dbReference type="EMBL" id="KQ964492">
    <property type="protein sequence ID" value="KXN70794.1"/>
    <property type="molecule type" value="Genomic_DNA"/>
</dbReference>